<evidence type="ECO:0000313" key="1">
    <source>
        <dbReference type="EMBL" id="KAF1935797.1"/>
    </source>
</evidence>
<dbReference type="OrthoDB" id="309640at2759"/>
<dbReference type="Proteomes" id="UP000800038">
    <property type="component" value="Unassembled WGS sequence"/>
</dbReference>
<dbReference type="PANTHER" id="PTHR43857:SF1">
    <property type="entry name" value="YJGH FAMILY PROTEIN"/>
    <property type="match status" value="1"/>
</dbReference>
<accession>A0A6A5SEG0</accession>
<dbReference type="SUPFAM" id="SSF55298">
    <property type="entry name" value="YjgF-like"/>
    <property type="match status" value="1"/>
</dbReference>
<protein>
    <submittedName>
        <fullName evidence="1">YjgF-like protein</fullName>
    </submittedName>
</protein>
<dbReference type="AlphaFoldDB" id="A0A6A5SEG0"/>
<dbReference type="Pfam" id="PF01042">
    <property type="entry name" value="Ribonuc_L-PSP"/>
    <property type="match status" value="1"/>
</dbReference>
<keyword evidence="2" id="KW-1185">Reference proteome</keyword>
<name>A0A6A5SEG0_9PLEO</name>
<dbReference type="Gene3D" id="3.30.1330.40">
    <property type="entry name" value="RutC-like"/>
    <property type="match status" value="1"/>
</dbReference>
<proteinExistence type="predicted"/>
<dbReference type="EMBL" id="ML976234">
    <property type="protein sequence ID" value="KAF1935797.1"/>
    <property type="molecule type" value="Genomic_DNA"/>
</dbReference>
<reference evidence="1" key="1">
    <citation type="journal article" date="2020" name="Stud. Mycol.">
        <title>101 Dothideomycetes genomes: a test case for predicting lifestyles and emergence of pathogens.</title>
        <authorList>
            <person name="Haridas S."/>
            <person name="Albert R."/>
            <person name="Binder M."/>
            <person name="Bloem J."/>
            <person name="Labutti K."/>
            <person name="Salamov A."/>
            <person name="Andreopoulos B."/>
            <person name="Baker S."/>
            <person name="Barry K."/>
            <person name="Bills G."/>
            <person name="Bluhm B."/>
            <person name="Cannon C."/>
            <person name="Castanera R."/>
            <person name="Culley D."/>
            <person name="Daum C."/>
            <person name="Ezra D."/>
            <person name="Gonzalez J."/>
            <person name="Henrissat B."/>
            <person name="Kuo A."/>
            <person name="Liang C."/>
            <person name="Lipzen A."/>
            <person name="Lutzoni F."/>
            <person name="Magnuson J."/>
            <person name="Mondo S."/>
            <person name="Nolan M."/>
            <person name="Ohm R."/>
            <person name="Pangilinan J."/>
            <person name="Park H.-J."/>
            <person name="Ramirez L."/>
            <person name="Alfaro M."/>
            <person name="Sun H."/>
            <person name="Tritt A."/>
            <person name="Yoshinaga Y."/>
            <person name="Zwiers L.-H."/>
            <person name="Turgeon B."/>
            <person name="Goodwin S."/>
            <person name="Spatafora J."/>
            <person name="Crous P."/>
            <person name="Grigoriev I."/>
        </authorList>
    </citation>
    <scope>NUCLEOTIDE SEQUENCE</scope>
    <source>
        <strain evidence="1">CBS 161.51</strain>
    </source>
</reference>
<sequence>MSHLQYFDYPGFGERSKRELNYSQAVRIDNRIEVSGQGGWDRLPEEYPEDISKEVDQAFDNVEHAIQQAGGEGWKQVYKIRIYITVPMDEIAQPLIRNMKERCKDHGPLMTIVQVPALYSIMRIEIEAEAHLG</sequence>
<organism evidence="1 2">
    <name type="scientific">Clathrospora elynae</name>
    <dbReference type="NCBI Taxonomy" id="706981"/>
    <lineage>
        <taxon>Eukaryota</taxon>
        <taxon>Fungi</taxon>
        <taxon>Dikarya</taxon>
        <taxon>Ascomycota</taxon>
        <taxon>Pezizomycotina</taxon>
        <taxon>Dothideomycetes</taxon>
        <taxon>Pleosporomycetidae</taxon>
        <taxon>Pleosporales</taxon>
        <taxon>Diademaceae</taxon>
        <taxon>Clathrospora</taxon>
    </lineage>
</organism>
<dbReference type="PANTHER" id="PTHR43857">
    <property type="entry name" value="BLR7761 PROTEIN"/>
    <property type="match status" value="1"/>
</dbReference>
<gene>
    <name evidence="1" type="ORF">EJ02DRAFT_438985</name>
</gene>
<dbReference type="InterPro" id="IPR006175">
    <property type="entry name" value="YjgF/YER057c/UK114"/>
</dbReference>
<evidence type="ECO:0000313" key="2">
    <source>
        <dbReference type="Proteomes" id="UP000800038"/>
    </source>
</evidence>
<dbReference type="InterPro" id="IPR035959">
    <property type="entry name" value="RutC-like_sf"/>
</dbReference>